<keyword evidence="1" id="KW-0472">Membrane</keyword>
<evidence type="ECO:0000256" key="1">
    <source>
        <dbReference type="SAM" id="Phobius"/>
    </source>
</evidence>
<name>A0ABT7QNP4_9BACT</name>
<dbReference type="RefSeq" id="WP_289400862.1">
    <property type="nucleotide sequence ID" value="NZ_JAQIBC010000001.1"/>
</dbReference>
<feature type="domain" description="YhdP central" evidence="2">
    <location>
        <begin position="215"/>
        <end position="434"/>
    </location>
</feature>
<sequence length="863" mass="97804">MIKTSIMFSAHAIHVLLRNTLIFLVVLFIAFFMWLMVGIKLDTVKVADYNVEGLYIKLNKKLIVKADHVILPQSKAKPSFTSVHDTFERIKYLLTFFESIVVKNITFNNNTMSIRFKDDFLGLSSKDYEIIGTARREGKMLKATIPLLFLKKHNVTMSGKLTYDLHEKILSTEGFFRLHDALGRFHASKDGNSIDFGLESDSFSDLESIIDMFDLEENVQSWVVDKVKADQYKLRSLTGKGTLKNGTFKMDFDALNGEVLFTDTQIHFKEELPPVLAPSFILTYRNGGLYFDLKDPTYEGISLDGSKVSILNLLNADTHLKLKIKSDHRFEDTMQNLLKAYDIVLPLDQQSGKVKVLFMADLALKNSYQDFFVNVDFSKSDVLLGKTKFPITKGNVQYNKGLITLKNIYLKDTFYEGKLDGKLDVKKKKADFLFDAKRITLGDEKETFFILNNETVPFTLNYENNIQIKIPKLSMKFTNDTNETSIQLNDLNKVKPYLPDPGPIDNGGKVTIKTNDFNTYTFKGILKRESCFLYEKNDECKTRVPFEGVLKEKELDFYAFDKRFYYNKANARIKLSNLNFDLKKFLTVEAKKEKSEKTKKKEKTTEEKSLIILGENSQLRYGDHSLVTDSYDVEVKPNGDIKAIGSSSGDIIKFSKKNNIFSIQALRIQDKALHPLIDFKGLQHGRYTLKFSGDPEETMKGEIIVEGGVMKDFKAYNNTLAFINTIPALASLQNPGYSDKGFTIEKGVAEYRMIKQEKIIFDSIYIKGTSATIAGTGEIDLEKKTIDLNLAIQSARELGKLVGSLPLVGYILMGEDKSMTFGLQITGTLDDPQVKTSAGGDILSLPLKILKRALESPEHIINE</sequence>
<dbReference type="Pfam" id="PF13116">
    <property type="entry name" value="YhdP"/>
    <property type="match status" value="2"/>
</dbReference>
<keyword evidence="1" id="KW-0812">Transmembrane</keyword>
<dbReference type="InterPro" id="IPR025263">
    <property type="entry name" value="YhdP_central"/>
</dbReference>
<comment type="caution">
    <text evidence="3">The sequence shown here is derived from an EMBL/GenBank/DDBJ whole genome shotgun (WGS) entry which is preliminary data.</text>
</comment>
<evidence type="ECO:0000313" key="3">
    <source>
        <dbReference type="EMBL" id="MDM5262668.1"/>
    </source>
</evidence>
<feature type="transmembrane region" description="Helical" evidence="1">
    <location>
        <begin position="21"/>
        <end position="39"/>
    </location>
</feature>
<keyword evidence="1" id="KW-1133">Transmembrane helix</keyword>
<keyword evidence="4" id="KW-1185">Reference proteome</keyword>
<feature type="domain" description="YhdP central" evidence="2">
    <location>
        <begin position="640"/>
        <end position="834"/>
    </location>
</feature>
<dbReference type="EMBL" id="JAQIBC010000001">
    <property type="protein sequence ID" value="MDM5262668.1"/>
    <property type="molecule type" value="Genomic_DNA"/>
</dbReference>
<organism evidence="3 4">
    <name type="scientific">Sulfurovum xiamenensis</name>
    <dbReference type="NCBI Taxonomy" id="3019066"/>
    <lineage>
        <taxon>Bacteria</taxon>
        <taxon>Pseudomonadati</taxon>
        <taxon>Campylobacterota</taxon>
        <taxon>Epsilonproteobacteria</taxon>
        <taxon>Campylobacterales</taxon>
        <taxon>Sulfurovaceae</taxon>
        <taxon>Sulfurovum</taxon>
    </lineage>
</organism>
<evidence type="ECO:0000313" key="4">
    <source>
        <dbReference type="Proteomes" id="UP001169066"/>
    </source>
</evidence>
<evidence type="ECO:0000259" key="2">
    <source>
        <dbReference type="Pfam" id="PF13116"/>
    </source>
</evidence>
<proteinExistence type="predicted"/>
<accession>A0ABT7QNP4</accession>
<dbReference type="Proteomes" id="UP001169066">
    <property type="component" value="Unassembled WGS sequence"/>
</dbReference>
<gene>
    <name evidence="3" type="ORF">PF327_00440</name>
</gene>
<reference evidence="3" key="1">
    <citation type="submission" date="2023-01" db="EMBL/GenBank/DDBJ databases">
        <title>Sulfurovum sp. XTW-4 genome assembly.</title>
        <authorList>
            <person name="Wang J."/>
        </authorList>
    </citation>
    <scope>NUCLEOTIDE SEQUENCE</scope>
    <source>
        <strain evidence="3">XTW-4</strain>
    </source>
</reference>
<protein>
    <submittedName>
        <fullName evidence="3">AsmA-like C-terminal domain-containing protein</fullName>
    </submittedName>
</protein>